<comment type="caution">
    <text evidence="2">The sequence shown here is derived from an EMBL/GenBank/DDBJ whole genome shotgun (WGS) entry which is preliminary data.</text>
</comment>
<dbReference type="Gene3D" id="2.60.40.1180">
    <property type="entry name" value="Golgi alpha-mannosidase II"/>
    <property type="match status" value="1"/>
</dbReference>
<name>A0ABP9QWH8_9RHOO</name>
<dbReference type="GO" id="GO:0016787">
    <property type="term" value="F:hydrolase activity"/>
    <property type="evidence" value="ECO:0007669"/>
    <property type="project" value="UniProtKB-KW"/>
</dbReference>
<dbReference type="InterPro" id="IPR013780">
    <property type="entry name" value="Glyco_hydro_b"/>
</dbReference>
<feature type="domain" description="Glycoside hydrolase family 44 catalytic" evidence="1">
    <location>
        <begin position="68"/>
        <end position="296"/>
    </location>
</feature>
<sequence>MTGAIITPDTPVAGAVSFTIRSDQNVAPISRFIYGNNFHDFAAAHPKNLTLSRLGGNRWTAYNWETNASNAGTDWYNQNDGYLSNSNTPGAAVTPSITTAHANNAAMLITVPIAGYVAADKSGGGDVNQSGSNYLATRFKQSLPKKGSALSLTPSTTDAYVYQDEFVNFIDKSFPGARSDATRTIFYSLDNEPDLWASTHPRIRGDASGSAGNKATYAEMVQRSSLYADAIKSVVPQAIVFGPVNYGWQGMVTLQDAPDAAGRDFITYYLQQMSAAHTSAGKRLLDVLDVHWYSEATNAAGTRITNDATGSDASLNAARMQAPRSLWDAGYTEQSWIGQWNGAIRLIPRLREKIAASYPGTRLSISEYNHGGSQHISGGIAQADTLGIFGREGVFAASFWSLTGSNDSFAWGAFEMFRNYDGVNGSFGDTSIAASTTNVADSSVYASVDAGSADRMVLVVINKTASSQTAALRIWHTRRFARAKVFQLTAASSVPQAAGTITLTQINAFQYAMPAYSVSTLVLEP</sequence>
<dbReference type="InterPro" id="IPR017853">
    <property type="entry name" value="GH"/>
</dbReference>
<keyword evidence="3" id="KW-1185">Reference proteome</keyword>
<proteinExistence type="predicted"/>
<dbReference type="Gene3D" id="3.20.20.80">
    <property type="entry name" value="Glycosidases"/>
    <property type="match status" value="1"/>
</dbReference>
<gene>
    <name evidence="2" type="ORF">GCM10025770_29210</name>
</gene>
<keyword evidence="2" id="KW-0378">Hydrolase</keyword>
<organism evidence="2 3">
    <name type="scientific">Viridibacterium curvum</name>
    <dbReference type="NCBI Taxonomy" id="1101404"/>
    <lineage>
        <taxon>Bacteria</taxon>
        <taxon>Pseudomonadati</taxon>
        <taxon>Pseudomonadota</taxon>
        <taxon>Betaproteobacteria</taxon>
        <taxon>Rhodocyclales</taxon>
        <taxon>Rhodocyclaceae</taxon>
        <taxon>Viridibacterium</taxon>
    </lineage>
</organism>
<evidence type="ECO:0000313" key="3">
    <source>
        <dbReference type="Proteomes" id="UP001500547"/>
    </source>
</evidence>
<dbReference type="Proteomes" id="UP001500547">
    <property type="component" value="Unassembled WGS sequence"/>
</dbReference>
<evidence type="ECO:0000259" key="1">
    <source>
        <dbReference type="Pfam" id="PF12891"/>
    </source>
</evidence>
<evidence type="ECO:0000313" key="2">
    <source>
        <dbReference type="EMBL" id="GAA5168747.1"/>
    </source>
</evidence>
<accession>A0ABP9QWH8</accession>
<dbReference type="EMBL" id="BAABLD010000011">
    <property type="protein sequence ID" value="GAA5168747.1"/>
    <property type="molecule type" value="Genomic_DNA"/>
</dbReference>
<dbReference type="InterPro" id="IPR024745">
    <property type="entry name" value="GH44_cat"/>
</dbReference>
<reference evidence="3" key="1">
    <citation type="journal article" date="2019" name="Int. J. Syst. Evol. Microbiol.">
        <title>The Global Catalogue of Microorganisms (GCM) 10K type strain sequencing project: providing services to taxonomists for standard genome sequencing and annotation.</title>
        <authorList>
            <consortium name="The Broad Institute Genomics Platform"/>
            <consortium name="The Broad Institute Genome Sequencing Center for Infectious Disease"/>
            <person name="Wu L."/>
            <person name="Ma J."/>
        </authorList>
    </citation>
    <scope>NUCLEOTIDE SEQUENCE [LARGE SCALE GENOMIC DNA]</scope>
    <source>
        <strain evidence="3">JCM 18715</strain>
    </source>
</reference>
<protein>
    <submittedName>
        <fullName evidence="2">Glycoside hydrolase family 44 protein</fullName>
    </submittedName>
</protein>
<dbReference type="Pfam" id="PF12891">
    <property type="entry name" value="Glyco_hydro_44"/>
    <property type="match status" value="1"/>
</dbReference>
<dbReference type="SUPFAM" id="SSF51445">
    <property type="entry name" value="(Trans)glycosidases"/>
    <property type="match status" value="1"/>
</dbReference>